<gene>
    <name evidence="1" type="ORF">SAMN03097694_4598</name>
</gene>
<evidence type="ECO:0000313" key="2">
    <source>
        <dbReference type="Proteomes" id="UP000182489"/>
    </source>
</evidence>
<dbReference type="CDD" id="cd14744">
    <property type="entry name" value="PAAR_CT_2"/>
    <property type="match status" value="1"/>
</dbReference>
<comment type="caution">
    <text evidence="1">The sequence shown here is derived from an EMBL/GenBank/DDBJ whole genome shotgun (WGS) entry which is preliminary data.</text>
</comment>
<dbReference type="Proteomes" id="UP000182489">
    <property type="component" value="Unassembled WGS sequence"/>
</dbReference>
<dbReference type="Pfam" id="PF05488">
    <property type="entry name" value="PAAR_motif"/>
    <property type="match status" value="1"/>
</dbReference>
<dbReference type="EMBL" id="FPKH01000006">
    <property type="protein sequence ID" value="SFY11798.1"/>
    <property type="molecule type" value="Genomic_DNA"/>
</dbReference>
<evidence type="ECO:0000313" key="1">
    <source>
        <dbReference type="EMBL" id="SFY11798.1"/>
    </source>
</evidence>
<dbReference type="Gene3D" id="2.60.200.60">
    <property type="match status" value="1"/>
</dbReference>
<protein>
    <submittedName>
        <fullName evidence="1">Zn-binding Pro-Ala-Ala-Arg (PAAR) domain-containing protein, incolved in TypeVI secretion</fullName>
    </submittedName>
</protein>
<proteinExistence type="predicted"/>
<accession>A0AB38CDL7</accession>
<name>A0AB38CDL7_9BURK</name>
<organism evidence="1 2">
    <name type="scientific">Janthinobacterium lividum</name>
    <dbReference type="NCBI Taxonomy" id="29581"/>
    <lineage>
        <taxon>Bacteria</taxon>
        <taxon>Pseudomonadati</taxon>
        <taxon>Pseudomonadota</taxon>
        <taxon>Betaproteobacteria</taxon>
        <taxon>Burkholderiales</taxon>
        <taxon>Oxalobacteraceae</taxon>
        <taxon>Janthinobacterium</taxon>
    </lineage>
</organism>
<dbReference type="InterPro" id="IPR008727">
    <property type="entry name" value="PAAR_motif"/>
</dbReference>
<sequence>MARPLIVLGDKTNHGGTVISADMTVDIHGKYVARIGDMTVCPKCKGTFPINSAANDLVDGSGKGYARHFDTTACGARLISGQITTIWLDQSSMGDPADVDTNDVMEAAGKIAVSTESGICLECLLSAAAAGATTVIRE</sequence>
<dbReference type="AlphaFoldDB" id="A0AB38CDL7"/>
<dbReference type="RefSeq" id="WP_034753002.1">
    <property type="nucleotide sequence ID" value="NZ_FPKH01000006.1"/>
</dbReference>
<reference evidence="1 2" key="1">
    <citation type="submission" date="2016-11" db="EMBL/GenBank/DDBJ databases">
        <authorList>
            <person name="Varghese N."/>
            <person name="Submissions S."/>
        </authorList>
    </citation>
    <scope>NUCLEOTIDE SEQUENCE [LARGE SCALE GENOMIC DNA]</scope>
    <source>
        <strain evidence="1 2">NFR18</strain>
    </source>
</reference>